<dbReference type="EMBL" id="CP006704">
    <property type="protein sequence ID" value="AIJ47770.1"/>
    <property type="molecule type" value="Genomic_DNA"/>
</dbReference>
<dbReference type="Proteomes" id="UP000028782">
    <property type="component" value="Chromosome"/>
</dbReference>
<accession>A0A076PVD5</accession>
<dbReference type="PANTHER" id="PTHR22939">
    <property type="entry name" value="SERINE PROTEASE FAMILY S1C HTRA-RELATED"/>
    <property type="match status" value="1"/>
</dbReference>
<dbReference type="Gene3D" id="2.30.42.10">
    <property type="match status" value="2"/>
</dbReference>
<name>A0A076PVD5_COMTE</name>
<comment type="similarity">
    <text evidence="1">Belongs to the peptidase S1C family.</text>
</comment>
<feature type="domain" description="PDZ" evidence="5">
    <location>
        <begin position="273"/>
        <end position="363"/>
    </location>
</feature>
<feature type="chain" id="PRO_5001716119" description="PDZ domain-containing protein" evidence="4">
    <location>
        <begin position="31"/>
        <end position="626"/>
    </location>
</feature>
<dbReference type="PROSITE" id="PS50106">
    <property type="entry name" value="PDZ"/>
    <property type="match status" value="2"/>
</dbReference>
<dbReference type="PANTHER" id="PTHR22939:SF129">
    <property type="entry name" value="SERINE PROTEASE HTRA2, MITOCHONDRIAL"/>
    <property type="match status" value="1"/>
</dbReference>
<feature type="signal peptide" evidence="4">
    <location>
        <begin position="1"/>
        <end position="30"/>
    </location>
</feature>
<evidence type="ECO:0000313" key="6">
    <source>
        <dbReference type="EMBL" id="AIJ47770.1"/>
    </source>
</evidence>
<organism evidence="6 7">
    <name type="scientific">Comamonas testosteroni TK102</name>
    <dbReference type="NCBI Taxonomy" id="1392005"/>
    <lineage>
        <taxon>Bacteria</taxon>
        <taxon>Pseudomonadati</taxon>
        <taxon>Pseudomonadota</taxon>
        <taxon>Betaproteobacteria</taxon>
        <taxon>Burkholderiales</taxon>
        <taxon>Comamonadaceae</taxon>
        <taxon>Comamonas</taxon>
    </lineage>
</organism>
<protein>
    <recommendedName>
        <fullName evidence="5">PDZ domain-containing protein</fullName>
    </recommendedName>
</protein>
<evidence type="ECO:0000256" key="2">
    <source>
        <dbReference type="ARBA" id="ARBA00022825"/>
    </source>
</evidence>
<gene>
    <name evidence="6" type="ORF">O987_18305</name>
</gene>
<dbReference type="InterPro" id="IPR036034">
    <property type="entry name" value="PDZ_sf"/>
</dbReference>
<evidence type="ECO:0000259" key="5">
    <source>
        <dbReference type="PROSITE" id="PS50106"/>
    </source>
</evidence>
<feature type="domain" description="PDZ" evidence="5">
    <location>
        <begin position="398"/>
        <end position="481"/>
    </location>
</feature>
<keyword evidence="2" id="KW-0645">Protease</keyword>
<evidence type="ECO:0000256" key="1">
    <source>
        <dbReference type="ARBA" id="ARBA00010541"/>
    </source>
</evidence>
<reference evidence="6 7" key="1">
    <citation type="journal article" date="2014" name="Genome Announc.">
        <title>Complete Genome Sequence of Polychlorinated Biphenyl Degrader Comamonas testosteroni TK102 (NBRC 109938).</title>
        <authorList>
            <person name="Fukuda K."/>
            <person name="Hosoyama A."/>
            <person name="Tsuchikane K."/>
            <person name="Ohji S."/>
            <person name="Yamazoe A."/>
            <person name="Fujita N."/>
            <person name="Shintani M."/>
            <person name="Kimbara K."/>
        </authorList>
    </citation>
    <scope>NUCLEOTIDE SEQUENCE [LARGE SCALE GENOMIC DNA]</scope>
    <source>
        <strain evidence="6">TK102</strain>
    </source>
</reference>
<keyword evidence="4" id="KW-0732">Signal</keyword>
<dbReference type="SMART" id="SM00228">
    <property type="entry name" value="PDZ"/>
    <property type="match status" value="2"/>
</dbReference>
<feature type="region of interest" description="Disordered" evidence="3">
    <location>
        <begin position="247"/>
        <end position="275"/>
    </location>
</feature>
<dbReference type="AlphaFoldDB" id="A0A076PVD5"/>
<keyword evidence="2" id="KW-0378">Hydrolase</keyword>
<evidence type="ECO:0000313" key="7">
    <source>
        <dbReference type="Proteomes" id="UP000028782"/>
    </source>
</evidence>
<keyword evidence="2" id="KW-0720">Serine protease</keyword>
<proteinExistence type="inferred from homology"/>
<dbReference type="RefSeq" id="WP_043376615.1">
    <property type="nucleotide sequence ID" value="NZ_CP006704.1"/>
</dbReference>
<evidence type="ECO:0000256" key="4">
    <source>
        <dbReference type="SAM" id="SignalP"/>
    </source>
</evidence>
<dbReference type="KEGG" id="ctes:O987_18305"/>
<dbReference type="InterPro" id="IPR001478">
    <property type="entry name" value="PDZ"/>
</dbReference>
<dbReference type="HOGENOM" id="CLU_436616_0_0_4"/>
<sequence length="626" mass="66722">MQSKSPSISFFRTLAALTLLGLAASAQAQAQAQAQAKTGFGFCYVQDLTSFKTYASPVFPVSWKPGEELPRAEALATEFLAVVTAVGGTGQKNCYPPNESKAVADSERAEVKRLGTSTFLQKWQDLAFTPRPWDPAQRSLSGNRTRYFFCAVGDPDLRKGAATSVFPVEVPAANPSAAFTLAELYTEEFTRDVLPGLRLSAVYPSCLSFESMAEAQHGRAVHKKVFDGFNLTFVDLSWRPTARLPDAASAAPVRRSSTRPVPASTAGKQGPGTVATPISADGLGATFGALTPSLSEALQLGQRKGVMVVDVTPGGAAAAAGLKPLDVILEFAGQKVSGPVELQTIVASTRAGYRAPLQVWRKQALLNISITLSASVQVPVPVAMPALTPSGPARPLPRGLIGAQVTKLTPALQQALSAASTDGVMVTNTVPGKAAEESGIRSGDVILQALDQPVRDLNDLATILGQVPDGQTVMLRILRGGRDLDLPVGPIRSDTPALPVGRTYAFAAKIVPPPVVKRFCHMHVQTTQDFFDKGVRSNVFELNADESEKTALRVMTAFIARANEAEPARWDSPARVYCEASHCSGISTQRHHMMTSFCSADRQQADDMLIASERGKSLPRIEFNPK</sequence>
<evidence type="ECO:0000256" key="3">
    <source>
        <dbReference type="SAM" id="MobiDB-lite"/>
    </source>
</evidence>
<dbReference type="SUPFAM" id="SSF50156">
    <property type="entry name" value="PDZ domain-like"/>
    <property type="match status" value="2"/>
</dbReference>
<dbReference type="Pfam" id="PF13180">
    <property type="entry name" value="PDZ_2"/>
    <property type="match status" value="2"/>
</dbReference>